<dbReference type="SMART" id="SM00321">
    <property type="entry name" value="WSC"/>
    <property type="match status" value="1"/>
</dbReference>
<evidence type="ECO:0000313" key="5">
    <source>
        <dbReference type="Proteomes" id="UP000234275"/>
    </source>
</evidence>
<evidence type="ECO:0000256" key="2">
    <source>
        <dbReference type="SAM" id="SignalP"/>
    </source>
</evidence>
<dbReference type="GeneID" id="36562636"/>
<name>A0A2I2G2S4_9EURO</name>
<comment type="caution">
    <text evidence="4">The sequence shown here is derived from an EMBL/GenBank/DDBJ whole genome shotgun (WGS) entry which is preliminary data.</text>
</comment>
<evidence type="ECO:0000259" key="3">
    <source>
        <dbReference type="PROSITE" id="PS51212"/>
    </source>
</evidence>
<dbReference type="EMBL" id="MSFO01000006">
    <property type="protein sequence ID" value="PLB47184.1"/>
    <property type="molecule type" value="Genomic_DNA"/>
</dbReference>
<evidence type="ECO:0000256" key="1">
    <source>
        <dbReference type="SAM" id="MobiDB-lite"/>
    </source>
</evidence>
<sequence length="135" mass="14851">MKLHGAAIALTLASSVQAYSPEGTCYRQLGDSMQPHNTYTYQMPTLSMRVCGQQGHRYVAIRGVECYCGSSKPPEKFEVSLENCDTPCRGWPSDKCGGKKAWSVYSTEHFFKPRSSSSRTSTTSMSEKASSTSEV</sequence>
<feature type="domain" description="WSC" evidence="3">
    <location>
        <begin position="19"/>
        <end position="108"/>
    </location>
</feature>
<gene>
    <name evidence="4" type="ORF">P170DRAFT_511824</name>
</gene>
<feature type="chain" id="PRO_5014139358" description="WSC domain-containing protein" evidence="2">
    <location>
        <begin position="19"/>
        <end position="135"/>
    </location>
</feature>
<protein>
    <recommendedName>
        <fullName evidence="3">WSC domain-containing protein</fullName>
    </recommendedName>
</protein>
<keyword evidence="2" id="KW-0732">Signal</keyword>
<dbReference type="STRING" id="1392250.A0A2I2G2S4"/>
<dbReference type="VEuPathDB" id="FungiDB:P170DRAFT_511824"/>
<evidence type="ECO:0000313" key="4">
    <source>
        <dbReference type="EMBL" id="PLB47184.1"/>
    </source>
</evidence>
<accession>A0A2I2G2S4</accession>
<dbReference type="Proteomes" id="UP000234275">
    <property type="component" value="Unassembled WGS sequence"/>
</dbReference>
<dbReference type="InterPro" id="IPR002889">
    <property type="entry name" value="WSC_carb-bd"/>
</dbReference>
<proteinExistence type="predicted"/>
<dbReference type="AlphaFoldDB" id="A0A2I2G2S4"/>
<dbReference type="Pfam" id="PF01822">
    <property type="entry name" value="WSC"/>
    <property type="match status" value="1"/>
</dbReference>
<dbReference type="PROSITE" id="PS51212">
    <property type="entry name" value="WSC"/>
    <property type="match status" value="1"/>
</dbReference>
<feature type="compositionally biased region" description="Low complexity" evidence="1">
    <location>
        <begin position="114"/>
        <end position="126"/>
    </location>
</feature>
<feature type="region of interest" description="Disordered" evidence="1">
    <location>
        <begin position="111"/>
        <end position="135"/>
    </location>
</feature>
<organism evidence="4 5">
    <name type="scientific">Aspergillus steynii IBT 23096</name>
    <dbReference type="NCBI Taxonomy" id="1392250"/>
    <lineage>
        <taxon>Eukaryota</taxon>
        <taxon>Fungi</taxon>
        <taxon>Dikarya</taxon>
        <taxon>Ascomycota</taxon>
        <taxon>Pezizomycotina</taxon>
        <taxon>Eurotiomycetes</taxon>
        <taxon>Eurotiomycetidae</taxon>
        <taxon>Eurotiales</taxon>
        <taxon>Aspergillaceae</taxon>
        <taxon>Aspergillus</taxon>
        <taxon>Aspergillus subgen. Circumdati</taxon>
    </lineage>
</organism>
<keyword evidence="5" id="KW-1185">Reference proteome</keyword>
<reference evidence="4 5" key="1">
    <citation type="submission" date="2016-12" db="EMBL/GenBank/DDBJ databases">
        <title>The genomes of Aspergillus section Nigri reveals drivers in fungal speciation.</title>
        <authorList>
            <consortium name="DOE Joint Genome Institute"/>
            <person name="Vesth T.C."/>
            <person name="Nybo J."/>
            <person name="Theobald S."/>
            <person name="Brandl J."/>
            <person name="Frisvad J.C."/>
            <person name="Nielsen K.F."/>
            <person name="Lyhne E.K."/>
            <person name="Kogle M.E."/>
            <person name="Kuo A."/>
            <person name="Riley R."/>
            <person name="Clum A."/>
            <person name="Nolan M."/>
            <person name="Lipzen A."/>
            <person name="Salamov A."/>
            <person name="Henrissat B."/>
            <person name="Wiebenga A."/>
            <person name="De Vries R.P."/>
            <person name="Grigoriev I.V."/>
            <person name="Mortensen U.H."/>
            <person name="Andersen M.R."/>
            <person name="Baker S.E."/>
        </authorList>
    </citation>
    <scope>NUCLEOTIDE SEQUENCE [LARGE SCALE GENOMIC DNA]</scope>
    <source>
        <strain evidence="4 5">IBT 23096</strain>
    </source>
</reference>
<feature type="signal peptide" evidence="2">
    <location>
        <begin position="1"/>
        <end position="18"/>
    </location>
</feature>
<dbReference type="RefSeq" id="XP_024702486.1">
    <property type="nucleotide sequence ID" value="XM_024854930.1"/>
</dbReference>
<dbReference type="OrthoDB" id="2019572at2759"/>